<keyword evidence="2" id="KW-1185">Reference proteome</keyword>
<dbReference type="KEGG" id="fya:KMW28_27255"/>
<dbReference type="RefSeq" id="WP_169665491.1">
    <property type="nucleotide sequence ID" value="NZ_CP076133.1"/>
</dbReference>
<evidence type="ECO:0000313" key="1">
    <source>
        <dbReference type="EMBL" id="QWG04599.1"/>
    </source>
</evidence>
<proteinExistence type="predicted"/>
<name>A0AAX1NAK5_9BACT</name>
<sequence length="71" mass="8101">MENQLDIIDDVLNVALNHSNNTIVVGEHEFEFMNAEQLDIAMWFYLDNIMDYPETEASAVELLREAAANQA</sequence>
<organism evidence="1 2">
    <name type="scientific">Flammeovirga yaeyamensis</name>
    <dbReference type="NCBI Taxonomy" id="367791"/>
    <lineage>
        <taxon>Bacteria</taxon>
        <taxon>Pseudomonadati</taxon>
        <taxon>Bacteroidota</taxon>
        <taxon>Cytophagia</taxon>
        <taxon>Cytophagales</taxon>
        <taxon>Flammeovirgaceae</taxon>
        <taxon>Flammeovirga</taxon>
    </lineage>
</organism>
<protein>
    <recommendedName>
        <fullName evidence="3">Phage protein</fullName>
    </recommendedName>
</protein>
<dbReference type="EMBL" id="CP076133">
    <property type="protein sequence ID" value="QWG04599.1"/>
    <property type="molecule type" value="Genomic_DNA"/>
</dbReference>
<accession>A0AAX1NAK5</accession>
<evidence type="ECO:0008006" key="3">
    <source>
        <dbReference type="Google" id="ProtNLM"/>
    </source>
</evidence>
<reference evidence="1 2" key="1">
    <citation type="submission" date="2021-05" db="EMBL/GenBank/DDBJ databases">
        <title>Comparative genomic studies on the polysaccharide-degrading batcterial strains of the Flammeovirga genus.</title>
        <authorList>
            <person name="Zewei F."/>
            <person name="Zheng Z."/>
            <person name="Yu L."/>
            <person name="Ruyue G."/>
            <person name="Yanhong M."/>
            <person name="Yuanyuan C."/>
            <person name="Jingyan G."/>
            <person name="Wenjun H."/>
        </authorList>
    </citation>
    <scope>NUCLEOTIDE SEQUENCE [LARGE SCALE GENOMIC DNA]</scope>
    <source>
        <strain evidence="1 2">NBRC:100898</strain>
    </source>
</reference>
<evidence type="ECO:0000313" key="2">
    <source>
        <dbReference type="Proteomes" id="UP000678679"/>
    </source>
</evidence>
<dbReference type="Proteomes" id="UP000678679">
    <property type="component" value="Chromosome 2"/>
</dbReference>
<dbReference type="AlphaFoldDB" id="A0AAX1NAK5"/>
<gene>
    <name evidence="1" type="ORF">KMW28_27255</name>
</gene>